<feature type="transmembrane region" description="Helical" evidence="1">
    <location>
        <begin position="100"/>
        <end position="121"/>
    </location>
</feature>
<proteinExistence type="predicted"/>
<dbReference type="Proteomes" id="UP001262582">
    <property type="component" value="Unassembled WGS sequence"/>
</dbReference>
<feature type="domain" description="FecR protein" evidence="2">
    <location>
        <begin position="128"/>
        <end position="227"/>
    </location>
</feature>
<dbReference type="Pfam" id="PF04773">
    <property type="entry name" value="FecR"/>
    <property type="match status" value="1"/>
</dbReference>
<feature type="domain" description="Protein FecR C-terminal" evidence="3">
    <location>
        <begin position="274"/>
        <end position="340"/>
    </location>
</feature>
<dbReference type="Pfam" id="PF16344">
    <property type="entry name" value="FecR_C"/>
    <property type="match status" value="1"/>
</dbReference>
<keyword evidence="1" id="KW-0472">Membrane</keyword>
<accession>A0ABU3DAI0</accession>
<evidence type="ECO:0000259" key="3">
    <source>
        <dbReference type="Pfam" id="PF16344"/>
    </source>
</evidence>
<keyword evidence="1" id="KW-0812">Transmembrane</keyword>
<keyword evidence="1" id="KW-1133">Transmembrane helix</keyword>
<dbReference type="PANTHER" id="PTHR30273:SF2">
    <property type="entry name" value="PROTEIN FECR"/>
    <property type="match status" value="1"/>
</dbReference>
<gene>
    <name evidence="4" type="ORF">RM539_15420</name>
</gene>
<evidence type="ECO:0000259" key="2">
    <source>
        <dbReference type="Pfam" id="PF04773"/>
    </source>
</evidence>
<reference evidence="4 5" key="1">
    <citation type="submission" date="2023-09" db="EMBL/GenBank/DDBJ databases">
        <authorList>
            <person name="Rey-Velasco X."/>
        </authorList>
    </citation>
    <scope>NUCLEOTIDE SEQUENCE [LARGE SCALE GENOMIC DNA]</scope>
    <source>
        <strain evidence="4 5">F117</strain>
    </source>
</reference>
<keyword evidence="5" id="KW-1185">Reference proteome</keyword>
<evidence type="ECO:0000313" key="5">
    <source>
        <dbReference type="Proteomes" id="UP001262582"/>
    </source>
</evidence>
<dbReference type="RefSeq" id="WP_311504314.1">
    <property type="nucleotide sequence ID" value="NZ_JAVRHK010000014.1"/>
</dbReference>
<protein>
    <submittedName>
        <fullName evidence="4">FecR domain-containing protein</fullName>
    </submittedName>
</protein>
<dbReference type="Gene3D" id="2.60.120.1440">
    <property type="match status" value="1"/>
</dbReference>
<dbReference type="Gene3D" id="3.55.50.30">
    <property type="match status" value="1"/>
</dbReference>
<organism evidence="4 5">
    <name type="scientific">Autumnicola musiva</name>
    <dbReference type="NCBI Taxonomy" id="3075589"/>
    <lineage>
        <taxon>Bacteria</taxon>
        <taxon>Pseudomonadati</taxon>
        <taxon>Bacteroidota</taxon>
        <taxon>Flavobacteriia</taxon>
        <taxon>Flavobacteriales</taxon>
        <taxon>Flavobacteriaceae</taxon>
        <taxon>Autumnicola</taxon>
    </lineage>
</organism>
<evidence type="ECO:0000313" key="4">
    <source>
        <dbReference type="EMBL" id="MDT0677973.1"/>
    </source>
</evidence>
<evidence type="ECO:0000256" key="1">
    <source>
        <dbReference type="SAM" id="Phobius"/>
    </source>
</evidence>
<dbReference type="PANTHER" id="PTHR30273">
    <property type="entry name" value="PERIPLASMIC SIGNAL SENSOR AND SIGMA FACTOR ACTIVATOR FECR-RELATED"/>
    <property type="match status" value="1"/>
</dbReference>
<dbReference type="InterPro" id="IPR032508">
    <property type="entry name" value="FecR_C"/>
</dbReference>
<comment type="caution">
    <text evidence="4">The sequence shown here is derived from an EMBL/GenBank/DDBJ whole genome shotgun (WGS) entry which is preliminary data.</text>
</comment>
<dbReference type="PIRSF" id="PIRSF018266">
    <property type="entry name" value="FecR"/>
    <property type="match status" value="1"/>
</dbReference>
<dbReference type="InterPro" id="IPR012373">
    <property type="entry name" value="Ferrdict_sens_TM"/>
</dbReference>
<name>A0ABU3DAI0_9FLAO</name>
<dbReference type="InterPro" id="IPR006860">
    <property type="entry name" value="FecR"/>
</dbReference>
<dbReference type="EMBL" id="JAVRHK010000014">
    <property type="protein sequence ID" value="MDT0677973.1"/>
    <property type="molecule type" value="Genomic_DNA"/>
</dbReference>
<sequence>MNRYQSYNAADFIGDDYFLNWVLSGDKKSDAFWRNWLSQNPHKQEEVDKAIKIIRSLEFKDEVVLNPFQKEKLLDKINSRINTLEERENKSQSLLSRRGLRYATGIAAGFAIVAFLSYFFITNFQRTTISTDYAEKREMVLPDGSSVILNANSEISYAKDWNEESVREVWLKGEAFFQVVKIRGEENIPKTFLVHSGNLDVEVLGTSFNLGERRGETQVTLLTGKVKVENKLDKSADPIFLKPGEHAELSNENKVLKKSRVNTRKYASWVDDIMIFEGAELREVKHVLEDNFGLEVVFKDKKLLQRKFTGIIKTGNIEEFLRTLELSFDIDVTKENGKIIFRK</sequence>